<feature type="transmembrane region" description="Helical" evidence="1">
    <location>
        <begin position="24"/>
        <end position="45"/>
    </location>
</feature>
<dbReference type="EMBL" id="ARYL01000043">
    <property type="protein sequence ID" value="KDA00931.1"/>
    <property type="molecule type" value="Genomic_DNA"/>
</dbReference>
<organism evidence="2 3">
    <name type="scientific">Hyphomonas oceanitis SCH89</name>
    <dbReference type="NCBI Taxonomy" id="1280953"/>
    <lineage>
        <taxon>Bacteria</taxon>
        <taxon>Pseudomonadati</taxon>
        <taxon>Pseudomonadota</taxon>
        <taxon>Alphaproteobacteria</taxon>
        <taxon>Hyphomonadales</taxon>
        <taxon>Hyphomonadaceae</taxon>
        <taxon>Hyphomonas</taxon>
    </lineage>
</organism>
<dbReference type="InterPro" id="IPR010266">
    <property type="entry name" value="NnrS"/>
</dbReference>
<feature type="transmembrane region" description="Helical" evidence="1">
    <location>
        <begin position="90"/>
        <end position="110"/>
    </location>
</feature>
<feature type="transmembrane region" description="Helical" evidence="1">
    <location>
        <begin position="241"/>
        <end position="258"/>
    </location>
</feature>
<dbReference type="PATRIC" id="fig|1280953.3.peg.3636"/>
<feature type="transmembrane region" description="Helical" evidence="1">
    <location>
        <begin position="371"/>
        <end position="390"/>
    </location>
</feature>
<feature type="transmembrane region" description="Helical" evidence="1">
    <location>
        <begin position="65"/>
        <end position="83"/>
    </location>
</feature>
<dbReference type="Proteomes" id="UP000024942">
    <property type="component" value="Unassembled WGS sequence"/>
</dbReference>
<proteinExistence type="predicted"/>
<sequence>MASTAPQVRAYTGLALFSFGFRPFFLLGAVWAAVSVPLWIVTYSFGPGALPFEAGLVWHVHEMLFGYGAAVVAGFLLTAIPNWTGRLPVCGTPLIVLVLVWVAGRVALLVQTDPAWIGATVDAAFLFLFAGLVWREVIVGRNTKNIKVAAAVTTLALANAGFHYLHLSSGGLPRIAINGGLATLLFMIMLIGGRITPSFTRNWLARRGAPPPVAYGRFDAAVLVFSLVALAAWVFAGDHRFAAVGMVLAGGLNVLRLARWRGYACLAEPLVLILHVGYAWAAVALLLLGLGSIVPEIVPRVAGIHAAGAGAIGVMTLAVMTRSSLGHTGRALVAGSGTVMIYFLINLAALLRVGATFLPISFQTSLNPVAALIWFGALAGFCLVYGPRLLEHHAFNLTHSLRP</sequence>
<name>A0A059G2B8_9PROT</name>
<feature type="transmembrane region" description="Helical" evidence="1">
    <location>
        <begin position="171"/>
        <end position="193"/>
    </location>
</feature>
<reference evidence="2 3" key="1">
    <citation type="journal article" date="2014" name="Antonie Van Leeuwenhoek">
        <title>Hyphomonas beringensis sp. nov. and Hyphomonas chukchiensis sp. nov., isolated from surface seawater of the Bering Sea and Chukchi Sea.</title>
        <authorList>
            <person name="Li C."/>
            <person name="Lai Q."/>
            <person name="Li G."/>
            <person name="Dong C."/>
            <person name="Wang J."/>
            <person name="Liao Y."/>
            <person name="Shao Z."/>
        </authorList>
    </citation>
    <scope>NUCLEOTIDE SEQUENCE [LARGE SCALE GENOMIC DNA]</scope>
    <source>
        <strain evidence="2 3">SCH89</strain>
    </source>
</reference>
<feature type="transmembrane region" description="Helical" evidence="1">
    <location>
        <begin position="214"/>
        <end position="235"/>
    </location>
</feature>
<evidence type="ECO:0000313" key="3">
    <source>
        <dbReference type="Proteomes" id="UP000024942"/>
    </source>
</evidence>
<feature type="transmembrane region" description="Helical" evidence="1">
    <location>
        <begin position="297"/>
        <end position="319"/>
    </location>
</feature>
<keyword evidence="1" id="KW-1133">Transmembrane helix</keyword>
<dbReference type="RefSeq" id="WP_051625079.1">
    <property type="nucleotide sequence ID" value="NZ_ARYL01000043.1"/>
</dbReference>
<dbReference type="STRING" id="1280953.HOC_18179"/>
<evidence type="ECO:0000313" key="2">
    <source>
        <dbReference type="EMBL" id="KDA00931.1"/>
    </source>
</evidence>
<evidence type="ECO:0000256" key="1">
    <source>
        <dbReference type="SAM" id="Phobius"/>
    </source>
</evidence>
<keyword evidence="1" id="KW-0472">Membrane</keyword>
<accession>A0A059G2B8</accession>
<keyword evidence="1" id="KW-0812">Transmembrane</keyword>
<feature type="transmembrane region" description="Helical" evidence="1">
    <location>
        <begin position="270"/>
        <end position="291"/>
    </location>
</feature>
<feature type="transmembrane region" description="Helical" evidence="1">
    <location>
        <begin position="116"/>
        <end position="134"/>
    </location>
</feature>
<feature type="transmembrane region" description="Helical" evidence="1">
    <location>
        <begin position="146"/>
        <end position="165"/>
    </location>
</feature>
<comment type="caution">
    <text evidence="2">The sequence shown here is derived from an EMBL/GenBank/DDBJ whole genome shotgun (WGS) entry which is preliminary data.</text>
</comment>
<gene>
    <name evidence="2" type="ORF">HOC_18179</name>
</gene>
<dbReference type="OrthoDB" id="9770040at2"/>
<feature type="transmembrane region" description="Helical" evidence="1">
    <location>
        <begin position="331"/>
        <end position="351"/>
    </location>
</feature>
<keyword evidence="3" id="KW-1185">Reference proteome</keyword>
<dbReference type="AlphaFoldDB" id="A0A059G2B8"/>
<dbReference type="eggNOG" id="COG3213">
    <property type="taxonomic scope" value="Bacteria"/>
</dbReference>
<dbReference type="Pfam" id="PF05940">
    <property type="entry name" value="NnrS"/>
    <property type="match status" value="1"/>
</dbReference>
<protein>
    <submittedName>
        <fullName evidence="2">NnrS family protein</fullName>
    </submittedName>
</protein>